<dbReference type="OrthoDB" id="5090952at2759"/>
<feature type="repeat" description="ANK" evidence="3">
    <location>
        <begin position="1461"/>
        <end position="1493"/>
    </location>
</feature>
<dbReference type="InterPro" id="IPR003877">
    <property type="entry name" value="SPRY_dom"/>
</dbReference>
<name>N4U6J7_FUSC1</name>
<dbReference type="PANTHER" id="PTHR24123">
    <property type="entry name" value="ANKYRIN REPEAT-CONTAINING"/>
    <property type="match status" value="1"/>
</dbReference>
<feature type="repeat" description="ANK" evidence="3">
    <location>
        <begin position="1625"/>
        <end position="1657"/>
    </location>
</feature>
<feature type="repeat" description="ANK" evidence="3">
    <location>
        <begin position="1192"/>
        <end position="1224"/>
    </location>
</feature>
<keyword evidence="1" id="KW-0677">Repeat</keyword>
<evidence type="ECO:0000256" key="2">
    <source>
        <dbReference type="ARBA" id="ARBA00023043"/>
    </source>
</evidence>
<dbReference type="SMART" id="SM00248">
    <property type="entry name" value="ANK"/>
    <property type="match status" value="23"/>
</dbReference>
<dbReference type="SMART" id="SM00449">
    <property type="entry name" value="SPRY"/>
    <property type="match status" value="1"/>
</dbReference>
<feature type="domain" description="B30.2/SPRY" evidence="4">
    <location>
        <begin position="1851"/>
        <end position="2067"/>
    </location>
</feature>
<gene>
    <name evidence="5" type="ORF">FOC1_g10007734</name>
</gene>
<dbReference type="InterPro" id="IPR036770">
    <property type="entry name" value="Ankyrin_rpt-contain_sf"/>
</dbReference>
<dbReference type="Gene3D" id="1.25.40.20">
    <property type="entry name" value="Ankyrin repeat-containing domain"/>
    <property type="match status" value="5"/>
</dbReference>
<dbReference type="PROSITE" id="PS50188">
    <property type="entry name" value="B302_SPRY"/>
    <property type="match status" value="1"/>
</dbReference>
<dbReference type="InterPro" id="IPR051165">
    <property type="entry name" value="Multifunctional_ANK_Repeat"/>
</dbReference>
<dbReference type="CDD" id="cd12885">
    <property type="entry name" value="SPRY_RanBP_like"/>
    <property type="match status" value="1"/>
</dbReference>
<feature type="repeat" description="ANK" evidence="3">
    <location>
        <begin position="1295"/>
        <end position="1327"/>
    </location>
</feature>
<keyword evidence="2 3" id="KW-0040">ANK repeat</keyword>
<dbReference type="EMBL" id="KB730145">
    <property type="protein sequence ID" value="ENH71498.1"/>
    <property type="molecule type" value="Genomic_DNA"/>
</dbReference>
<dbReference type="PROSITE" id="PS50297">
    <property type="entry name" value="ANK_REP_REGION"/>
    <property type="match status" value="11"/>
</dbReference>
<dbReference type="Pfam" id="PF00622">
    <property type="entry name" value="SPRY"/>
    <property type="match status" value="1"/>
</dbReference>
<dbReference type="Proteomes" id="UP000016928">
    <property type="component" value="Unassembled WGS sequence"/>
</dbReference>
<feature type="repeat" description="ANK" evidence="3">
    <location>
        <begin position="1591"/>
        <end position="1615"/>
    </location>
</feature>
<dbReference type="InterPro" id="IPR027417">
    <property type="entry name" value="P-loop_NTPase"/>
</dbReference>
<feature type="repeat" description="ANK" evidence="3">
    <location>
        <begin position="1558"/>
        <end position="1590"/>
    </location>
</feature>
<feature type="repeat" description="ANK" evidence="3">
    <location>
        <begin position="1159"/>
        <end position="1191"/>
    </location>
</feature>
<evidence type="ECO:0000313" key="6">
    <source>
        <dbReference type="Proteomes" id="UP000016928"/>
    </source>
</evidence>
<evidence type="ECO:0000256" key="3">
    <source>
        <dbReference type="PROSITE-ProRule" id="PRU00023"/>
    </source>
</evidence>
<reference evidence="6" key="1">
    <citation type="submission" date="2012-09" db="EMBL/GenBank/DDBJ databases">
        <title>Genome sequencing and comparative transcriptomics of race 1 and race 4 of banana pathogen: Fusarium oxysporum f. sp. cubense.</title>
        <authorList>
            <person name="Fang X."/>
            <person name="Huang J."/>
        </authorList>
    </citation>
    <scope>NUCLEOTIDE SEQUENCE [LARGE SCALE GENOMIC DNA]</scope>
    <source>
        <strain evidence="6">race 1</strain>
    </source>
</reference>
<dbReference type="STRING" id="1229664.N4U6J7"/>
<evidence type="ECO:0000313" key="5">
    <source>
        <dbReference type="EMBL" id="ENH71498.1"/>
    </source>
</evidence>
<dbReference type="InterPro" id="IPR001870">
    <property type="entry name" value="B30.2/SPRY"/>
</dbReference>
<dbReference type="SUPFAM" id="SSF49899">
    <property type="entry name" value="Concanavalin A-like lectins/glucanases"/>
    <property type="match status" value="1"/>
</dbReference>
<feature type="repeat" description="ANK" evidence="3">
    <location>
        <begin position="1231"/>
        <end position="1263"/>
    </location>
</feature>
<reference evidence="6" key="2">
    <citation type="journal article" date="2014" name="PLoS ONE">
        <title>Genome and Transcriptome Analysis of the Fungal Pathogen Fusarium oxysporum f. sp. cubense Causing Banana Vascular Wilt Disease.</title>
        <authorList>
            <person name="Guo L."/>
            <person name="Han L."/>
            <person name="Yang L."/>
            <person name="Zeng H."/>
            <person name="Fan D."/>
            <person name="Zhu Y."/>
            <person name="Feng Y."/>
            <person name="Wang G."/>
            <person name="Peng C."/>
            <person name="Jiang X."/>
            <person name="Zhou D."/>
            <person name="Ni P."/>
            <person name="Liang C."/>
            <person name="Liu L."/>
            <person name="Wang J."/>
            <person name="Mao C."/>
            <person name="Fang X."/>
            <person name="Peng M."/>
            <person name="Huang J."/>
        </authorList>
    </citation>
    <scope>NUCLEOTIDE SEQUENCE [LARGE SCALE GENOMIC DNA]</scope>
    <source>
        <strain evidence="6">race 1</strain>
    </source>
</reference>
<dbReference type="InterPro" id="IPR044736">
    <property type="entry name" value="Gid1/RanBPM/SPLA_SPRY"/>
</dbReference>
<protein>
    <submittedName>
        <fullName evidence="5">Ankyrin-1</fullName>
    </submittedName>
</protein>
<dbReference type="PROSITE" id="PS50088">
    <property type="entry name" value="ANK_REPEAT"/>
    <property type="match status" value="13"/>
</dbReference>
<proteinExistence type="predicted"/>
<feature type="repeat" description="ANK" evidence="3">
    <location>
        <begin position="959"/>
        <end position="991"/>
    </location>
</feature>
<dbReference type="HOGENOM" id="CLU_232045_0_0_1"/>
<accession>N4U6J7</accession>
<dbReference type="Gene3D" id="2.60.120.920">
    <property type="match status" value="1"/>
</dbReference>
<dbReference type="OMA" id="WCEREAV"/>
<sequence>MRDQANDIDHEGVDWDYRVYLVGFPEVEAEETTVPVTEMVANVVPEGFVSQHNIFLPASAPHNGDDKGGSIDLCAGMDWHSRHSTDASAAAYDDASNGSFSPSWIQDQALYLLDRIQQRSPADDQNCKTRVLLSGFGFGGIIVKQAMIYANTIPRYYDLAIDITGLVFFVTPHRSTSEFAWEEVLLSMIRDTNIPYEGRLSTTLSVLVDYVSELSRTFYQFVPKYSAANFIRSRVDSDGGKDVNLFGNDNEKVVYWCRSSYNRMALCTVDDMSELEALRTNFVPHHLLCCPNEGALMDIGYSNARRTDIKHVYFDILQAISRSSWLFYETRILDKPLDHDALMEIYKPIIQDMTFPKVRGATMQVTGPSNIGKSSLIKLMSQHISQQSQVIVIENIMDLNRKTPWDVWTEEMMWSVLSSMLQHPTEIDYLLVVLNFDMWPESVQTWWYKVFGLISRCEKSNCTLLISCLAPIKAQSNGYVYHIDPTTTCIGDRAALTKTKTTHLLVSHGYDQTPLWQNFGSNIRDKVIDSVSRYEGSNSSIEVYLRHMFTTFSISSLEAIEENIAKAPTSETKLYENCRSTLKAMPTRSLGWAQNTIAWMLAAVRPLRIEELAIAGAMDKNYKALAKVQRGVPLDMHRDLGNHFSGLVVIENRKPRIINSLARQILSELLAIDLHSFVTLSCLYYLRLVLGDQRSSVAALEESDLRRRHWEQNHQETGQELLDYACRFWPTHFRLAGDTDESLTTEVIRFLGDVRVRERWFELYLRSDDTSLGIRLGESRLGDNITLTAINDFDAPVGLEGENDKHRIAQIAAYVGLESIVESCRREGPPTANINLMRLQHGYGMHDRLILETPSTYYLDCVIANKDETFAKVFCSQMKEQGLQLFPLHRAALMGRLSMVQAFVDWFDPSICTNEYGHTPLHMAAIGGNPAVIELLVQAMKNKCADNSVSKIVNAQDYQQQTPLVIATRLGNVDAAATLVNLGADVSIADHTGSTAMHYAVIEFAQLVEIFTKQEAAIGIVNHNSLSPLHIAAKVGNIRSVEVILDRLEIQDSPFPKGDASSMTPLQYAAENGHAAIVGMLVDASYSPWNEDCEEGQAPVQLAARGGHLKALESMVGENLEPEDQLGGQLLVEAASCGQLPMVLYLLSQGVLPDSKGMKGDTPLSEASSNGHNAVVWTLLKANADINIQDVDRRTALHHAARHGRYDVLRTLIAHRGPQDIKASVDAPDSLRYTPLHNAAEGGHLLVTELLLKNESSVRSRSHLWETPLHLAIRTPEVVKALLHFKADVHACDDNERTALHLAVIKSSLETVKVLTKAGADIHAHDSENNTPITCAISNNSLELLKGLYNDDLQCQLRDLATWENLQRAIENSALDVLKFLIDGFQDVTTTTDSSGRTLLHIAAEYSSVDVVTFLLDYGFSINTPGRCKFTPLHEATKSGQLESIKRLLENGAEVDQGDEDGETPLYVAASTGNIEAISILLDAQADMEVANDNGWTPLFVATWERAPQAVHKLLDAGAKFRVTSSDGWTVLHACADHFETMNLLLEKVVDPNVRRPDGMTPLHLASSWGFPDIVETLLKHGADPNLVDESGLSALHLAAANGHGPVVQVIVSHGKFNINLIDTDGQAAIHLAVSNNKIEIVQVLIDAGANLTIQTKDGLSCLPLAVHEDTVEILAILLQTETSPEKWELHDLVSAYWKAIELNVVKTAKAIELLKQKHGTILNESRDGFNALETILREAYEGSGPAAAKLVNLGINPFYRNERTQESAFEMAIFSRKYLQDFFEACHSFLQESPGTLDNFGFRELRVIAELDHNNLWLQCDPVRNRISSKEVDHDGWSLDHLYYQSHQRLGSPSQWNKEIVKNQTEIPRTLLMPERWYTSEARTSERRPIELGGLESIFEPSRLDASHDNASIRADSPFPPRHFGQAYFEIGIREYMTEDSEPTQSIDGEKEDTIVSIGFAGEFSDLTNAHPGWYIWSVGYHGDDGAIYDDYEKSFTTKEQTERTFGIGDNVGCGIDYDSGEYFFTLNGEIVSKQLSTVIFRKLYPCIGYSGGLCRVKVNFGNEDFLWPGAKRIQQNTERLGLKRISTWRVRSRERTAGT</sequence>
<dbReference type="PANTHER" id="PTHR24123:SF33">
    <property type="entry name" value="PROTEIN HOS4"/>
    <property type="match status" value="1"/>
</dbReference>
<dbReference type="Pfam" id="PF12796">
    <property type="entry name" value="Ank_2"/>
    <property type="match status" value="6"/>
</dbReference>
<dbReference type="Pfam" id="PF13637">
    <property type="entry name" value="Ank_4"/>
    <property type="match status" value="2"/>
</dbReference>
<feature type="repeat" description="ANK" evidence="3">
    <location>
        <begin position="1494"/>
        <end position="1526"/>
    </location>
</feature>
<organism evidence="5 6">
    <name type="scientific">Fusarium oxysporum f. sp. cubense (strain race 1)</name>
    <name type="common">Panama disease fungus</name>
    <dbReference type="NCBI Taxonomy" id="1229664"/>
    <lineage>
        <taxon>Eukaryota</taxon>
        <taxon>Fungi</taxon>
        <taxon>Dikarya</taxon>
        <taxon>Ascomycota</taxon>
        <taxon>Pezizomycotina</taxon>
        <taxon>Sordariomycetes</taxon>
        <taxon>Hypocreomycetidae</taxon>
        <taxon>Hypocreales</taxon>
        <taxon>Nectriaceae</taxon>
        <taxon>Fusarium</taxon>
        <taxon>Fusarium oxysporum species complex</taxon>
    </lineage>
</organism>
<dbReference type="SUPFAM" id="SSF52540">
    <property type="entry name" value="P-loop containing nucleoside triphosphate hydrolases"/>
    <property type="match status" value="1"/>
</dbReference>
<feature type="repeat" description="ANK" evidence="3">
    <location>
        <begin position="1395"/>
        <end position="1427"/>
    </location>
</feature>
<feature type="repeat" description="ANK" evidence="3">
    <location>
        <begin position="1428"/>
        <end position="1460"/>
    </location>
</feature>
<dbReference type="Pfam" id="PF00023">
    <property type="entry name" value="Ank"/>
    <property type="match status" value="1"/>
</dbReference>
<dbReference type="InterPro" id="IPR013320">
    <property type="entry name" value="ConA-like_dom_sf"/>
</dbReference>
<dbReference type="InterPro" id="IPR002110">
    <property type="entry name" value="Ankyrin_rpt"/>
</dbReference>
<dbReference type="VEuPathDB" id="FungiDB:FOC1_g10007734"/>
<dbReference type="InterPro" id="IPR043136">
    <property type="entry name" value="B30.2/SPRY_sf"/>
</dbReference>
<dbReference type="PRINTS" id="PR01415">
    <property type="entry name" value="ANKYRIN"/>
</dbReference>
<dbReference type="SUPFAM" id="SSF48403">
    <property type="entry name" value="Ankyrin repeat"/>
    <property type="match status" value="3"/>
</dbReference>
<feature type="repeat" description="ANK" evidence="3">
    <location>
        <begin position="916"/>
        <end position="948"/>
    </location>
</feature>
<evidence type="ECO:0000256" key="1">
    <source>
        <dbReference type="ARBA" id="ARBA00022737"/>
    </source>
</evidence>
<evidence type="ECO:0000259" key="4">
    <source>
        <dbReference type="PROSITE" id="PS50188"/>
    </source>
</evidence>